<dbReference type="Gene3D" id="3.40.50.2300">
    <property type="match status" value="1"/>
</dbReference>
<reference evidence="7 8" key="1">
    <citation type="journal article" date="2015" name="Genome Announc.">
        <title>Expanding the biotechnology potential of lactobacilli through comparative genomics of 213 strains and associated genera.</title>
        <authorList>
            <person name="Sun Z."/>
            <person name="Harris H.M."/>
            <person name="McCann A."/>
            <person name="Guo C."/>
            <person name="Argimon S."/>
            <person name="Zhang W."/>
            <person name="Yang X."/>
            <person name="Jeffery I.B."/>
            <person name="Cooney J.C."/>
            <person name="Kagawa T.F."/>
            <person name="Liu W."/>
            <person name="Song Y."/>
            <person name="Salvetti E."/>
            <person name="Wrobel A."/>
            <person name="Rasinkangas P."/>
            <person name="Parkhill J."/>
            <person name="Rea M.C."/>
            <person name="O'Sullivan O."/>
            <person name="Ritari J."/>
            <person name="Douillard F.P."/>
            <person name="Paul Ross R."/>
            <person name="Yang R."/>
            <person name="Briner A.E."/>
            <person name="Felis G.E."/>
            <person name="de Vos W.M."/>
            <person name="Barrangou R."/>
            <person name="Klaenhammer T.R."/>
            <person name="Caufield P.W."/>
            <person name="Cui Y."/>
            <person name="Zhang H."/>
            <person name="O'Toole P.W."/>
        </authorList>
    </citation>
    <scope>NUCLEOTIDE SEQUENCE [LARGE SCALE GENOMIC DNA]</scope>
    <source>
        <strain evidence="7 8">DSM 19971</strain>
    </source>
</reference>
<evidence type="ECO:0000256" key="2">
    <source>
        <dbReference type="ARBA" id="ARBA00022849"/>
    </source>
</evidence>
<keyword evidence="1" id="KW-0963">Cytoplasm</keyword>
<sequence length="149" mass="17039">MLHKLNRWWFKMKKIYFLCTGNSCRSQMAEGYAKSILSPDIFEIESAGIETHGLNPNAVKVMAEDGVDISSHYSKLIDLKYFNTSDLVITLCGDAKDKCPMLPPKKKSLHWPLSDPAQATGTLEEQLEVFRKVRDEIKKLIIDLNDHFH</sequence>
<keyword evidence="2" id="KW-0059">Arsenical resistance</keyword>
<dbReference type="InterPro" id="IPR036196">
    <property type="entry name" value="Ptyr_pPase_sf"/>
</dbReference>
<dbReference type="InterPro" id="IPR014064">
    <property type="entry name" value="Arsenate_reductase_ArsC"/>
</dbReference>
<keyword evidence="5" id="KW-0676">Redox-active center</keyword>
<dbReference type="PATRIC" id="fig|1423812.3.peg.1614"/>
<evidence type="ECO:0000256" key="5">
    <source>
        <dbReference type="ARBA" id="ARBA00023284"/>
    </source>
</evidence>
<evidence type="ECO:0000313" key="8">
    <source>
        <dbReference type="Proteomes" id="UP000051155"/>
    </source>
</evidence>
<dbReference type="SUPFAM" id="SSF52788">
    <property type="entry name" value="Phosphotyrosine protein phosphatases I"/>
    <property type="match status" value="1"/>
</dbReference>
<evidence type="ECO:0000256" key="1">
    <source>
        <dbReference type="ARBA" id="ARBA00022490"/>
    </source>
</evidence>
<dbReference type="SMART" id="SM00226">
    <property type="entry name" value="LMWPc"/>
    <property type="match status" value="1"/>
</dbReference>
<dbReference type="InterPro" id="IPR023485">
    <property type="entry name" value="Ptyr_pPase"/>
</dbReference>
<protein>
    <submittedName>
        <fullName evidence="7">Arsenate reductase</fullName>
    </submittedName>
</protein>
<keyword evidence="4" id="KW-1015">Disulfide bond</keyword>
<dbReference type="NCBIfam" id="TIGR02691">
    <property type="entry name" value="arsC_pI258_fam"/>
    <property type="match status" value="1"/>
</dbReference>
<dbReference type="AlphaFoldDB" id="A0A0R1PRU8"/>
<dbReference type="STRING" id="1423812.FD20_GL001518"/>
<dbReference type="PANTHER" id="PTHR43428:SF1">
    <property type="entry name" value="ARSENATE REDUCTASE"/>
    <property type="match status" value="1"/>
</dbReference>
<evidence type="ECO:0000259" key="6">
    <source>
        <dbReference type="SMART" id="SM00226"/>
    </source>
</evidence>
<dbReference type="EMBL" id="AZEG01000033">
    <property type="protein sequence ID" value="KRL35312.1"/>
    <property type="molecule type" value="Genomic_DNA"/>
</dbReference>
<dbReference type="PANTHER" id="PTHR43428">
    <property type="entry name" value="ARSENATE REDUCTASE"/>
    <property type="match status" value="1"/>
</dbReference>
<dbReference type="Proteomes" id="UP000051155">
    <property type="component" value="Unassembled WGS sequence"/>
</dbReference>
<evidence type="ECO:0000256" key="4">
    <source>
        <dbReference type="ARBA" id="ARBA00023157"/>
    </source>
</evidence>
<organism evidence="7 8">
    <name type="scientific">Liquorilactobacillus uvarum DSM 19971</name>
    <dbReference type="NCBI Taxonomy" id="1423812"/>
    <lineage>
        <taxon>Bacteria</taxon>
        <taxon>Bacillati</taxon>
        <taxon>Bacillota</taxon>
        <taxon>Bacilli</taxon>
        <taxon>Lactobacillales</taxon>
        <taxon>Lactobacillaceae</taxon>
        <taxon>Liquorilactobacillus</taxon>
    </lineage>
</organism>
<comment type="caution">
    <text evidence="7">The sequence shown here is derived from an EMBL/GenBank/DDBJ whole genome shotgun (WGS) entry which is preliminary data.</text>
</comment>
<keyword evidence="3" id="KW-0560">Oxidoreductase</keyword>
<dbReference type="GO" id="GO:0030612">
    <property type="term" value="F:arsenate reductase (thioredoxin) activity"/>
    <property type="evidence" value="ECO:0007669"/>
    <property type="project" value="InterPro"/>
</dbReference>
<feature type="domain" description="Phosphotyrosine protein phosphatase I" evidence="6">
    <location>
        <begin position="13"/>
        <end position="147"/>
    </location>
</feature>
<evidence type="ECO:0000313" key="7">
    <source>
        <dbReference type="EMBL" id="KRL35312.1"/>
    </source>
</evidence>
<name>A0A0R1PRU8_9LACO</name>
<dbReference type="GO" id="GO:0004725">
    <property type="term" value="F:protein tyrosine phosphatase activity"/>
    <property type="evidence" value="ECO:0007669"/>
    <property type="project" value="InterPro"/>
</dbReference>
<dbReference type="CDD" id="cd16345">
    <property type="entry name" value="LMWP_ArsC"/>
    <property type="match status" value="1"/>
</dbReference>
<dbReference type="Pfam" id="PF01451">
    <property type="entry name" value="LMWPc"/>
    <property type="match status" value="1"/>
</dbReference>
<dbReference type="GO" id="GO:0046685">
    <property type="term" value="P:response to arsenic-containing substance"/>
    <property type="evidence" value="ECO:0007669"/>
    <property type="project" value="UniProtKB-KW"/>
</dbReference>
<accession>A0A0R1PRU8</accession>
<proteinExistence type="predicted"/>
<gene>
    <name evidence="7" type="ORF">FD20_GL001518</name>
</gene>
<evidence type="ECO:0000256" key="3">
    <source>
        <dbReference type="ARBA" id="ARBA00023002"/>
    </source>
</evidence>
<keyword evidence="8" id="KW-1185">Reference proteome</keyword>